<evidence type="ECO:0000313" key="1">
    <source>
        <dbReference type="EMBL" id="GAA2247371.1"/>
    </source>
</evidence>
<accession>A0ABN3E2U9</accession>
<sequence length="175" mass="17848">MPEELERRTVLTAAAWSVPVVALAVATPLAAASTTIPLALSYGLISPSTDYRSGYRYGLSATVTNDDLVNTFTGSFDVVMTLAPNPTDFWITAAPPSFTTTSGGTWTIASGISTITFTFTGTLAPGASASAAFTAPTIVSFTAASGYLPATIATTGNIVGTGVSGSDSHDYPFTT</sequence>
<comment type="caution">
    <text evidence="1">The sequence shown here is derived from an EMBL/GenBank/DDBJ whole genome shotgun (WGS) entry which is preliminary data.</text>
</comment>
<dbReference type="InterPro" id="IPR006311">
    <property type="entry name" value="TAT_signal"/>
</dbReference>
<dbReference type="EMBL" id="BAAAQY010000013">
    <property type="protein sequence ID" value="GAA2247371.1"/>
    <property type="molecule type" value="Genomic_DNA"/>
</dbReference>
<proteinExistence type="predicted"/>
<organism evidence="1 2">
    <name type="scientific">Herbiconiux moechotypicola</name>
    <dbReference type="NCBI Taxonomy" id="637393"/>
    <lineage>
        <taxon>Bacteria</taxon>
        <taxon>Bacillati</taxon>
        <taxon>Actinomycetota</taxon>
        <taxon>Actinomycetes</taxon>
        <taxon>Micrococcales</taxon>
        <taxon>Microbacteriaceae</taxon>
        <taxon>Herbiconiux</taxon>
    </lineage>
</organism>
<dbReference type="RefSeq" id="WP_259481072.1">
    <property type="nucleotide sequence ID" value="NZ_BAAAQY010000013.1"/>
</dbReference>
<dbReference type="Proteomes" id="UP001500929">
    <property type="component" value="Unassembled WGS sequence"/>
</dbReference>
<gene>
    <name evidence="1" type="ORF">GCM10009851_36000</name>
</gene>
<keyword evidence="2" id="KW-1185">Reference proteome</keyword>
<name>A0ABN3E2U9_9MICO</name>
<dbReference type="PROSITE" id="PS51318">
    <property type="entry name" value="TAT"/>
    <property type="match status" value="1"/>
</dbReference>
<protein>
    <submittedName>
        <fullName evidence="1">Uncharacterized protein</fullName>
    </submittedName>
</protein>
<reference evidence="1 2" key="1">
    <citation type="journal article" date="2019" name="Int. J. Syst. Evol. Microbiol.">
        <title>The Global Catalogue of Microorganisms (GCM) 10K type strain sequencing project: providing services to taxonomists for standard genome sequencing and annotation.</title>
        <authorList>
            <consortium name="The Broad Institute Genomics Platform"/>
            <consortium name="The Broad Institute Genome Sequencing Center for Infectious Disease"/>
            <person name="Wu L."/>
            <person name="Ma J."/>
        </authorList>
    </citation>
    <scope>NUCLEOTIDE SEQUENCE [LARGE SCALE GENOMIC DNA]</scope>
    <source>
        <strain evidence="1 2">JCM 16117</strain>
    </source>
</reference>
<evidence type="ECO:0000313" key="2">
    <source>
        <dbReference type="Proteomes" id="UP001500929"/>
    </source>
</evidence>